<gene>
    <name evidence="2" type="ORF">ACFPIB_13455</name>
</gene>
<reference evidence="3" key="1">
    <citation type="journal article" date="2019" name="Int. J. Syst. Evol. Microbiol.">
        <title>The Global Catalogue of Microorganisms (GCM) 10K type strain sequencing project: providing services to taxonomists for standard genome sequencing and annotation.</title>
        <authorList>
            <consortium name="The Broad Institute Genomics Platform"/>
            <consortium name="The Broad Institute Genome Sequencing Center for Infectious Disease"/>
            <person name="Wu L."/>
            <person name="Ma J."/>
        </authorList>
    </citation>
    <scope>NUCLEOTIDE SEQUENCE [LARGE SCALE GENOMIC DNA]</scope>
    <source>
        <strain evidence="3">KACC 12602</strain>
    </source>
</reference>
<organism evidence="2 3">
    <name type="scientific">Adhaeribacter terreus</name>
    <dbReference type="NCBI Taxonomy" id="529703"/>
    <lineage>
        <taxon>Bacteria</taxon>
        <taxon>Pseudomonadati</taxon>
        <taxon>Bacteroidota</taxon>
        <taxon>Cytophagia</taxon>
        <taxon>Cytophagales</taxon>
        <taxon>Hymenobacteraceae</taxon>
        <taxon>Adhaeribacter</taxon>
    </lineage>
</organism>
<evidence type="ECO:0000313" key="3">
    <source>
        <dbReference type="Proteomes" id="UP001596161"/>
    </source>
</evidence>
<dbReference type="Proteomes" id="UP001596161">
    <property type="component" value="Unassembled WGS sequence"/>
</dbReference>
<feature type="signal peptide" evidence="1">
    <location>
        <begin position="1"/>
        <end position="23"/>
    </location>
</feature>
<name>A0ABW0EFD4_9BACT</name>
<feature type="chain" id="PRO_5045653260" evidence="1">
    <location>
        <begin position="24"/>
        <end position="183"/>
    </location>
</feature>
<evidence type="ECO:0000256" key="1">
    <source>
        <dbReference type="SAM" id="SignalP"/>
    </source>
</evidence>
<sequence>MALFNRFLIAFCGFFLLSFFSQAQTEFTRDQKGLLKEALRIAVSDPDFLPEYPELKGDRTVFLYDKMVSLDDLSKEPVYLTEKLVPQFKNVKFELKTQQEIFDPARREDMIFLRVMQINQPESNYGLVTVLSQIALGSESREKGFLHKQSYGKTMLFKKYKKAWKFEKVANTLPNLVDYNLQY</sequence>
<keyword evidence="3" id="KW-1185">Reference proteome</keyword>
<dbReference type="EMBL" id="JBHSKT010000008">
    <property type="protein sequence ID" value="MFC5271624.1"/>
    <property type="molecule type" value="Genomic_DNA"/>
</dbReference>
<proteinExistence type="predicted"/>
<evidence type="ECO:0000313" key="2">
    <source>
        <dbReference type="EMBL" id="MFC5271624.1"/>
    </source>
</evidence>
<keyword evidence="1" id="KW-0732">Signal</keyword>
<accession>A0ABW0EFD4</accession>
<dbReference type="RefSeq" id="WP_378017986.1">
    <property type="nucleotide sequence ID" value="NZ_JBHSKT010000008.1"/>
</dbReference>
<protein>
    <submittedName>
        <fullName evidence="2">Uncharacterized protein</fullName>
    </submittedName>
</protein>
<comment type="caution">
    <text evidence="2">The sequence shown here is derived from an EMBL/GenBank/DDBJ whole genome shotgun (WGS) entry which is preliminary data.</text>
</comment>